<keyword evidence="3" id="KW-1185">Reference proteome</keyword>
<dbReference type="GeneID" id="21011835"/>
<dbReference type="EMBL" id="KF534749">
    <property type="protein sequence ID" value="AHU86505.1"/>
    <property type="molecule type" value="Viral_cRNA"/>
</dbReference>
<name>X4QGQ6_9RHAB</name>
<evidence type="ECO:0000256" key="1">
    <source>
        <dbReference type="SAM" id="Phobius"/>
    </source>
</evidence>
<dbReference type="KEGG" id="vg:21011835"/>
<keyword evidence="1" id="KW-0812">Transmembrane</keyword>
<keyword evidence="1" id="KW-1133">Transmembrane helix</keyword>
<gene>
    <name evidence="2" type="primary">SH</name>
</gene>
<reference evidence="2 3" key="1">
    <citation type="journal article" date="2014" name="J. Gen. Virol.">
        <title>Arboretum and Puerto Almendras viruses: two novel rhabdoviruses isolated from mosquitoes in Peru.</title>
        <authorList>
            <person name="Vasilakis N."/>
            <person name="Castro-Llanos F."/>
            <person name="Widen S.G."/>
            <person name="Aguilar P.V."/>
            <person name="Guzman H."/>
            <person name="Guevara C."/>
            <person name="Fernandez R."/>
            <person name="Auguste A.J."/>
            <person name="Wood T.G."/>
            <person name="Popov V."/>
            <person name="Mundal K."/>
            <person name="Ghedin E."/>
            <person name="Kochel T.J."/>
            <person name="Holmes E.C."/>
            <person name="Walker P.J."/>
            <person name="Tesh R.B."/>
        </authorList>
    </citation>
    <scope>NUCLEOTIDE SEQUENCE [LARGE SCALE GENOMIC DNA]</scope>
    <source>
        <strain evidence="2">LO-39</strain>
    </source>
</reference>
<feature type="transmembrane region" description="Helical" evidence="1">
    <location>
        <begin position="12"/>
        <end position="36"/>
    </location>
</feature>
<evidence type="ECO:0000313" key="2">
    <source>
        <dbReference type="EMBL" id="AHU86505.1"/>
    </source>
</evidence>
<accession>X4QGQ6</accession>
<proteinExistence type="predicted"/>
<dbReference type="RefSeq" id="YP_009094393.1">
    <property type="nucleotide sequence ID" value="NC_025395.1"/>
</dbReference>
<organism evidence="2 3">
    <name type="scientific">Puerto Almendras virus</name>
    <dbReference type="NCBI Taxonomy" id="1479613"/>
    <lineage>
        <taxon>Viruses</taxon>
        <taxon>Riboviria</taxon>
        <taxon>Orthornavirae</taxon>
        <taxon>Negarnaviricota</taxon>
        <taxon>Haploviricotina</taxon>
        <taxon>Monjiviricetes</taxon>
        <taxon>Mononegavirales</taxon>
        <taxon>Rhabdoviridae</taxon>
        <taxon>Alpharhabdovirinae</taxon>
        <taxon>Almendravirus</taxon>
        <taxon>Almendravirus almendras</taxon>
    </lineage>
</organism>
<protein>
    <submittedName>
        <fullName evidence="2">SH protein</fullName>
    </submittedName>
</protein>
<keyword evidence="1" id="KW-0472">Membrane</keyword>
<sequence length="80" mass="9512">MNDKSDSNNNNTLLILEIIEFILIILIICMMIYLWYQSRRQSNKLCTKVNMVYNVIENLEKYIMTKCNSSLDSRTVSKWV</sequence>
<evidence type="ECO:0000313" key="3">
    <source>
        <dbReference type="Proteomes" id="UP000158370"/>
    </source>
</evidence>
<dbReference type="Proteomes" id="UP000158370">
    <property type="component" value="Segment"/>
</dbReference>